<sequence>MLHPHGFAVMQAGVVRRGAWDDVRDVTDRRPGRPQPARGRLVLVMADAQTWTLASDSSTPGGAALRRLVRFYWRHRDHRAELTTGAALVRLRDQAFDTG</sequence>
<evidence type="ECO:0000313" key="2">
    <source>
        <dbReference type="Proteomes" id="UP001055200"/>
    </source>
</evidence>
<gene>
    <name evidence="1" type="ORF">MIU77_16155</name>
</gene>
<name>A0ABY3TZQ0_9MYCO</name>
<keyword evidence="2" id="KW-1185">Reference proteome</keyword>
<dbReference type="Proteomes" id="UP001055200">
    <property type="component" value="Chromosome"/>
</dbReference>
<organism evidence="1 2">
    <name type="scientific">Mycolicibacillus parakoreensis</name>
    <dbReference type="NCBI Taxonomy" id="1069221"/>
    <lineage>
        <taxon>Bacteria</taxon>
        <taxon>Bacillati</taxon>
        <taxon>Actinomycetota</taxon>
        <taxon>Actinomycetes</taxon>
        <taxon>Mycobacteriales</taxon>
        <taxon>Mycobacteriaceae</taxon>
        <taxon>Mycolicibacillus</taxon>
    </lineage>
</organism>
<dbReference type="RefSeq" id="WP_240170627.1">
    <property type="nucleotide sequence ID" value="NZ_CP092365.1"/>
</dbReference>
<accession>A0ABY3TZQ0</accession>
<dbReference type="EMBL" id="CP092365">
    <property type="protein sequence ID" value="ULN52354.1"/>
    <property type="molecule type" value="Genomic_DNA"/>
</dbReference>
<reference evidence="1" key="1">
    <citation type="submission" date="2022-08" db="EMBL/GenBank/DDBJ databases">
        <title>Complete genome sequence of 14 non-tuberculosis mycobacteria type-strains.</title>
        <authorList>
            <person name="Igarashi Y."/>
            <person name="Osugi A."/>
            <person name="Mitarai S."/>
        </authorList>
    </citation>
    <scope>NUCLEOTIDE SEQUENCE</scope>
    <source>
        <strain evidence="1">DSM 45575</strain>
    </source>
</reference>
<proteinExistence type="predicted"/>
<protein>
    <submittedName>
        <fullName evidence="1">Uncharacterized protein</fullName>
    </submittedName>
</protein>
<evidence type="ECO:0000313" key="1">
    <source>
        <dbReference type="EMBL" id="ULN52354.1"/>
    </source>
</evidence>